<dbReference type="Proteomes" id="UP000198310">
    <property type="component" value="Unassembled WGS sequence"/>
</dbReference>
<dbReference type="AlphaFoldDB" id="A0A238YAJ9"/>
<dbReference type="Pfam" id="PF13239">
    <property type="entry name" value="2TM"/>
    <property type="match status" value="1"/>
</dbReference>
<evidence type="ECO:0000259" key="2">
    <source>
        <dbReference type="Pfam" id="PF13239"/>
    </source>
</evidence>
<evidence type="ECO:0000313" key="4">
    <source>
        <dbReference type="Proteomes" id="UP000198310"/>
    </source>
</evidence>
<dbReference type="RefSeq" id="WP_045688865.1">
    <property type="nucleotide sequence ID" value="NZ_FZNS01000005.1"/>
</dbReference>
<keyword evidence="4" id="KW-1185">Reference proteome</keyword>
<keyword evidence="1" id="KW-0472">Membrane</keyword>
<sequence>METTRNPQLWRLAKQRAKFKSHLFTYLSVNALLWIIWAITDRQSSPLPWPVWSTVFWGIGVFLNGLGVYGGLDRGNLSEREYERLVRQQQEKR</sequence>
<name>A0A238YAJ9_9BACT</name>
<feature type="transmembrane region" description="Helical" evidence="1">
    <location>
        <begin position="21"/>
        <end position="39"/>
    </location>
</feature>
<proteinExistence type="predicted"/>
<organism evidence="3 4">
    <name type="scientific">Hymenobacter mucosus</name>
    <dbReference type="NCBI Taxonomy" id="1411120"/>
    <lineage>
        <taxon>Bacteria</taxon>
        <taxon>Pseudomonadati</taxon>
        <taxon>Bacteroidota</taxon>
        <taxon>Cytophagia</taxon>
        <taxon>Cytophagales</taxon>
        <taxon>Hymenobacteraceae</taxon>
        <taxon>Hymenobacter</taxon>
    </lineage>
</organism>
<evidence type="ECO:0000256" key="1">
    <source>
        <dbReference type="SAM" id="Phobius"/>
    </source>
</evidence>
<gene>
    <name evidence="3" type="ORF">SAMN06269173_10566</name>
</gene>
<dbReference type="EMBL" id="FZNS01000005">
    <property type="protein sequence ID" value="SNR67828.1"/>
    <property type="molecule type" value="Genomic_DNA"/>
</dbReference>
<keyword evidence="1" id="KW-1133">Transmembrane helix</keyword>
<dbReference type="InterPro" id="IPR025698">
    <property type="entry name" value="2TM_dom"/>
</dbReference>
<evidence type="ECO:0000313" key="3">
    <source>
        <dbReference type="EMBL" id="SNR67828.1"/>
    </source>
</evidence>
<reference evidence="4" key="1">
    <citation type="submission" date="2017-06" db="EMBL/GenBank/DDBJ databases">
        <authorList>
            <person name="Varghese N."/>
            <person name="Submissions S."/>
        </authorList>
    </citation>
    <scope>NUCLEOTIDE SEQUENCE [LARGE SCALE GENOMIC DNA]</scope>
    <source>
        <strain evidence="4">DSM 28041</strain>
    </source>
</reference>
<protein>
    <submittedName>
        <fullName evidence="3">2TM domain-containing protein</fullName>
    </submittedName>
</protein>
<feature type="transmembrane region" description="Helical" evidence="1">
    <location>
        <begin position="51"/>
        <end position="72"/>
    </location>
</feature>
<keyword evidence="1" id="KW-0812">Transmembrane</keyword>
<feature type="domain" description="2TM" evidence="2">
    <location>
        <begin position="13"/>
        <end position="85"/>
    </location>
</feature>
<accession>A0A238YAJ9</accession>